<keyword evidence="4" id="KW-0645">Protease</keyword>
<dbReference type="GO" id="GO:0005524">
    <property type="term" value="F:ATP binding"/>
    <property type="evidence" value="ECO:0007669"/>
    <property type="project" value="UniProtKB-KW"/>
</dbReference>
<evidence type="ECO:0000256" key="1">
    <source>
        <dbReference type="ARBA" id="ARBA00022741"/>
    </source>
</evidence>
<dbReference type="SUPFAM" id="SSF52540">
    <property type="entry name" value="P-loop containing nucleoside triphosphate hydrolases"/>
    <property type="match status" value="1"/>
</dbReference>
<dbReference type="Pfam" id="PF07724">
    <property type="entry name" value="AAA_2"/>
    <property type="match status" value="1"/>
</dbReference>
<evidence type="ECO:0000259" key="3">
    <source>
        <dbReference type="SMART" id="SM00382"/>
    </source>
</evidence>
<dbReference type="SMART" id="SM00382">
    <property type="entry name" value="AAA"/>
    <property type="match status" value="1"/>
</dbReference>
<dbReference type="GO" id="GO:0006508">
    <property type="term" value="P:proteolysis"/>
    <property type="evidence" value="ECO:0007669"/>
    <property type="project" value="UniProtKB-KW"/>
</dbReference>
<dbReference type="GO" id="GO:0034605">
    <property type="term" value="P:cellular response to heat"/>
    <property type="evidence" value="ECO:0007669"/>
    <property type="project" value="TreeGrafter"/>
</dbReference>
<dbReference type="RefSeq" id="WP_055287426.1">
    <property type="nucleotide sequence ID" value="NZ_CYYP01000018.1"/>
</dbReference>
<accession>A0A174FT09</accession>
<dbReference type="GO" id="GO:0005737">
    <property type="term" value="C:cytoplasm"/>
    <property type="evidence" value="ECO:0007669"/>
    <property type="project" value="TreeGrafter"/>
</dbReference>
<dbReference type="GO" id="GO:0008233">
    <property type="term" value="F:peptidase activity"/>
    <property type="evidence" value="ECO:0007669"/>
    <property type="project" value="UniProtKB-KW"/>
</dbReference>
<evidence type="ECO:0000313" key="4">
    <source>
        <dbReference type="EMBL" id="CUO52008.1"/>
    </source>
</evidence>
<dbReference type="InterPro" id="IPR027417">
    <property type="entry name" value="P-loop_NTPase"/>
</dbReference>
<dbReference type="PANTHER" id="PTHR11638">
    <property type="entry name" value="ATP-DEPENDENT CLP PROTEASE"/>
    <property type="match status" value="1"/>
</dbReference>
<protein>
    <submittedName>
        <fullName evidence="4">ATP-dependent Clp protease ATP-binding subunit ClpE</fullName>
    </submittedName>
</protein>
<gene>
    <name evidence="4" type="primary">clpE</name>
    <name evidence="4" type="ORF">ERS852381_01758</name>
</gene>
<evidence type="ECO:0000256" key="2">
    <source>
        <dbReference type="ARBA" id="ARBA00022840"/>
    </source>
</evidence>
<dbReference type="GO" id="GO:0016887">
    <property type="term" value="F:ATP hydrolysis activity"/>
    <property type="evidence" value="ECO:0007669"/>
    <property type="project" value="InterPro"/>
</dbReference>
<dbReference type="PANTHER" id="PTHR11638:SF18">
    <property type="entry name" value="HEAT SHOCK PROTEIN 104"/>
    <property type="match status" value="1"/>
</dbReference>
<sequence length="402" mass="45002">MRKLVTYNKSQYKALIDQLGDGGFKLMSLLELHGSDQISELLSEKKLVVDVSSLVGLLSGDLQLASKFELLVHQLPFGTLFIGDDKTVNEGAYQLRIMFDDIIECDIEIDKDAQKDKRVNRTLVSLDELEFKQVLTTLESELIGQIEFKRSFESRSRSFRLFNALDEQPVFSLLLLGPSGVGKTEVAKILCEAIAPCQPLPKVNLGNYSSKDSLNSLIGSPRGYMGSEEGELGKKIDSSDAGILLVDEFEKAEPAVWNFFLDLLETGSFTDSQGMEHDLRGFIIVFTTNCPLGKINETFPAELLSRFNLMSHFSKLSVSDKKFFVERYVSMFAKKYRETAPSGLPTLPDDIADRAMMEIDIEATENIRILKNTTRSWISEFVEKARKSSSIATQPSIINTQT</sequence>
<keyword evidence="1" id="KW-0547">Nucleotide-binding</keyword>
<keyword evidence="4" id="KW-0378">Hydrolase</keyword>
<dbReference type="AlphaFoldDB" id="A0A174FT09"/>
<name>A0A174FT09_9ACTN</name>
<feature type="domain" description="AAA+ ATPase" evidence="3">
    <location>
        <begin position="169"/>
        <end position="317"/>
    </location>
</feature>
<dbReference type="Gene3D" id="3.40.50.300">
    <property type="entry name" value="P-loop containing nucleotide triphosphate hydrolases"/>
    <property type="match status" value="1"/>
</dbReference>
<dbReference type="EMBL" id="CYYP01000018">
    <property type="protein sequence ID" value="CUO52008.1"/>
    <property type="molecule type" value="Genomic_DNA"/>
</dbReference>
<dbReference type="InterPro" id="IPR001270">
    <property type="entry name" value="ClpA/B"/>
</dbReference>
<dbReference type="InterPro" id="IPR003593">
    <property type="entry name" value="AAA+_ATPase"/>
</dbReference>
<dbReference type="PRINTS" id="PR00300">
    <property type="entry name" value="CLPPROTEASEA"/>
</dbReference>
<proteinExistence type="predicted"/>
<reference evidence="4 5" key="1">
    <citation type="submission" date="2015-09" db="EMBL/GenBank/DDBJ databases">
        <authorList>
            <consortium name="Pathogen Informatics"/>
        </authorList>
    </citation>
    <scope>NUCLEOTIDE SEQUENCE [LARGE SCALE GENOMIC DNA]</scope>
    <source>
        <strain evidence="4 5">2789STDY5608823</strain>
    </source>
</reference>
<evidence type="ECO:0000313" key="5">
    <source>
        <dbReference type="Proteomes" id="UP000095468"/>
    </source>
</evidence>
<dbReference type="InterPro" id="IPR003959">
    <property type="entry name" value="ATPase_AAA_core"/>
</dbReference>
<dbReference type="InterPro" id="IPR050130">
    <property type="entry name" value="ClpA_ClpB"/>
</dbReference>
<keyword evidence="2 4" id="KW-0067">ATP-binding</keyword>
<dbReference type="Proteomes" id="UP000095468">
    <property type="component" value="Unassembled WGS sequence"/>
</dbReference>
<organism evidence="4 5">
    <name type="scientific">Collinsella aerofaciens</name>
    <dbReference type="NCBI Taxonomy" id="74426"/>
    <lineage>
        <taxon>Bacteria</taxon>
        <taxon>Bacillati</taxon>
        <taxon>Actinomycetota</taxon>
        <taxon>Coriobacteriia</taxon>
        <taxon>Coriobacteriales</taxon>
        <taxon>Coriobacteriaceae</taxon>
        <taxon>Collinsella</taxon>
    </lineage>
</organism>